<evidence type="ECO:0000313" key="2">
    <source>
        <dbReference type="EMBL" id="MDO7906682.1"/>
    </source>
</evidence>
<dbReference type="Proteomes" id="UP001240171">
    <property type="component" value="Unassembled WGS sequence"/>
</dbReference>
<sequence>MFLRKYKTYLLSLSLMVTLLLMGLVYKSLNNGTGGARVLNSPVDGLIPLVPWMSLPYLGWYPFIFAAMAYLCLRDTRLYLRVLLAMNICLCVCYLIYAHFQTTVPRPVLSGSGLGTRLLRYVYSEDRPYNCFPSIHALHSYLVMRGVWASRSVRRRYKLLISAGSITIIASTLLIKQHVIYDAAAAALLGETVFMLLGGIWIYKRRQLTKWRQRIN</sequence>
<keyword evidence="1" id="KW-0472">Membrane</keyword>
<dbReference type="InterPro" id="IPR036938">
    <property type="entry name" value="PAP2/HPO_sf"/>
</dbReference>
<feature type="transmembrane region" description="Helical" evidence="1">
    <location>
        <begin position="9"/>
        <end position="29"/>
    </location>
</feature>
<proteinExistence type="predicted"/>
<keyword evidence="1" id="KW-1133">Transmembrane helix</keyword>
<gene>
    <name evidence="2" type="ORF">Q5741_09635</name>
</gene>
<feature type="transmembrane region" description="Helical" evidence="1">
    <location>
        <begin position="49"/>
        <end position="71"/>
    </location>
</feature>
<evidence type="ECO:0000313" key="3">
    <source>
        <dbReference type="Proteomes" id="UP001240171"/>
    </source>
</evidence>
<feature type="transmembrane region" description="Helical" evidence="1">
    <location>
        <begin position="127"/>
        <end position="147"/>
    </location>
</feature>
<accession>A0ABT9CBR9</accession>
<reference evidence="2 3" key="1">
    <citation type="submission" date="2023-07" db="EMBL/GenBank/DDBJ databases">
        <title>Paenibacillus sp. JX-17 nov. isolated from soil.</title>
        <authorList>
            <person name="Wan Y."/>
            <person name="Liu B."/>
        </authorList>
    </citation>
    <scope>NUCLEOTIDE SEQUENCE [LARGE SCALE GENOMIC DNA]</scope>
    <source>
        <strain evidence="2 3">JX-17</strain>
    </source>
</reference>
<evidence type="ECO:0000256" key="1">
    <source>
        <dbReference type="SAM" id="Phobius"/>
    </source>
</evidence>
<feature type="transmembrane region" description="Helical" evidence="1">
    <location>
        <begin position="159"/>
        <end position="177"/>
    </location>
</feature>
<name>A0ABT9CBR9_9BACL</name>
<dbReference type="RefSeq" id="WP_305023883.1">
    <property type="nucleotide sequence ID" value="NZ_JAUQTB010000004.1"/>
</dbReference>
<comment type="caution">
    <text evidence="2">The sequence shown here is derived from an EMBL/GenBank/DDBJ whole genome shotgun (WGS) entry which is preliminary data.</text>
</comment>
<protein>
    <submittedName>
        <fullName evidence="2">Phosphatase PAP2 family protein</fullName>
    </submittedName>
</protein>
<feature type="transmembrane region" description="Helical" evidence="1">
    <location>
        <begin position="78"/>
        <end position="100"/>
    </location>
</feature>
<dbReference type="EMBL" id="JAUQTB010000004">
    <property type="protein sequence ID" value="MDO7906682.1"/>
    <property type="molecule type" value="Genomic_DNA"/>
</dbReference>
<keyword evidence="3" id="KW-1185">Reference proteome</keyword>
<dbReference type="SUPFAM" id="SSF48317">
    <property type="entry name" value="Acid phosphatase/Vanadium-dependent haloperoxidase"/>
    <property type="match status" value="1"/>
</dbReference>
<organism evidence="2 3">
    <name type="scientific">Paenibacillus lacisoli</name>
    <dbReference type="NCBI Taxonomy" id="3064525"/>
    <lineage>
        <taxon>Bacteria</taxon>
        <taxon>Bacillati</taxon>
        <taxon>Bacillota</taxon>
        <taxon>Bacilli</taxon>
        <taxon>Bacillales</taxon>
        <taxon>Paenibacillaceae</taxon>
        <taxon>Paenibacillus</taxon>
    </lineage>
</organism>
<feature type="transmembrane region" description="Helical" evidence="1">
    <location>
        <begin position="183"/>
        <end position="203"/>
    </location>
</feature>
<keyword evidence="1" id="KW-0812">Transmembrane</keyword>